<feature type="transmembrane region" description="Helical" evidence="9">
    <location>
        <begin position="304"/>
        <end position="323"/>
    </location>
</feature>
<evidence type="ECO:0000256" key="4">
    <source>
        <dbReference type="ARBA" id="ARBA00022475"/>
    </source>
</evidence>
<keyword evidence="12" id="KW-1185">Reference proteome</keyword>
<dbReference type="AlphaFoldDB" id="C0QRJ7"/>
<evidence type="ECO:0000313" key="12">
    <source>
        <dbReference type="Proteomes" id="UP000001366"/>
    </source>
</evidence>
<dbReference type="HOGENOM" id="CLU_001265_39_0_0"/>
<dbReference type="EMBL" id="CP001230">
    <property type="protein sequence ID" value="ACO03884.1"/>
    <property type="molecule type" value="Genomic_DNA"/>
</dbReference>
<keyword evidence="3" id="KW-0813">Transport</keyword>
<dbReference type="Proteomes" id="UP000001366">
    <property type="component" value="Chromosome"/>
</dbReference>
<evidence type="ECO:0000256" key="3">
    <source>
        <dbReference type="ARBA" id="ARBA00022448"/>
    </source>
</evidence>
<sequence>MEVLKDNHFRKTLFAGMVGNVLEWYDFVVYGFLAAILGKLFFPSGDPTVELLKSFAVFAVGFFARPVGALLFGYVGDRFGRKRSLMISILLMAGSTTAIGLLPTYAQIGILAPTLLVILKIMQGLSVGGEYTTSVSFVVEHAPKNKRGFFGSVAILGAVVGILLGSASGAVITKILSEDDLYGWGWRILFFTGILLGFIGYYVRRNIEETPKFRELEEKKAVDKHPVRDLFKEAKLKFFKTFSLSTFQAVGFYTIFVYIANHLSVFVKFPKATALTINTISMIILAILIPLFGVISDRIGRKPLILFSTGMTVLLSYPLFALLSKGDFYSALISQIIFSLITAGFMAILPTTLVEIFPTKIRNTGYSLGYNLPFAIFGGTAPLISTYLIKTTGDINSPAFYLIAAAFLAFVVGITLKETAKEPLQ</sequence>
<comment type="similarity">
    <text evidence="2">Belongs to the major facilitator superfamily. Metabolite:H+ Symporter (MHS) family (TC 2.A.1.6) family.</text>
</comment>
<keyword evidence="6" id="KW-0769">Symport</keyword>
<dbReference type="FunFam" id="1.20.1250.20:FF:000001">
    <property type="entry name" value="Dicarboxylate MFS transporter"/>
    <property type="match status" value="1"/>
</dbReference>
<protein>
    <submittedName>
        <fullName evidence="11">General substrate transporter</fullName>
    </submittedName>
</protein>
<comment type="subcellular location">
    <subcellularLocation>
        <location evidence="1">Cell membrane</location>
        <topology evidence="1">Multi-pass membrane protein</topology>
    </subcellularLocation>
</comment>
<dbReference type="GO" id="GO:0005886">
    <property type="term" value="C:plasma membrane"/>
    <property type="evidence" value="ECO:0007669"/>
    <property type="project" value="UniProtKB-SubCell"/>
</dbReference>
<dbReference type="SUPFAM" id="SSF103473">
    <property type="entry name" value="MFS general substrate transporter"/>
    <property type="match status" value="1"/>
</dbReference>
<feature type="transmembrane region" description="Helical" evidence="9">
    <location>
        <begin position="238"/>
        <end position="260"/>
    </location>
</feature>
<keyword evidence="8 9" id="KW-0472">Membrane</keyword>
<feature type="domain" description="Major facilitator superfamily (MFS) profile" evidence="10">
    <location>
        <begin position="12"/>
        <end position="421"/>
    </location>
</feature>
<evidence type="ECO:0000256" key="9">
    <source>
        <dbReference type="SAM" id="Phobius"/>
    </source>
</evidence>
<dbReference type="RefSeq" id="WP_012676123.1">
    <property type="nucleotide sequence ID" value="NC_012440.1"/>
</dbReference>
<feature type="transmembrane region" description="Helical" evidence="9">
    <location>
        <begin position="85"/>
        <end position="102"/>
    </location>
</feature>
<keyword evidence="7 9" id="KW-1133">Transmembrane helix</keyword>
<dbReference type="InterPro" id="IPR005829">
    <property type="entry name" value="Sugar_transporter_CS"/>
</dbReference>
<dbReference type="InterPro" id="IPR005828">
    <property type="entry name" value="MFS_sugar_transport-like"/>
</dbReference>
<evidence type="ECO:0000256" key="7">
    <source>
        <dbReference type="ARBA" id="ARBA00022989"/>
    </source>
</evidence>
<feature type="transmembrane region" description="Helical" evidence="9">
    <location>
        <begin position="54"/>
        <end position="73"/>
    </location>
</feature>
<dbReference type="Pfam" id="PF07690">
    <property type="entry name" value="MFS_1"/>
    <property type="match status" value="1"/>
</dbReference>
<dbReference type="KEGG" id="pmx:PERMA_1526"/>
<feature type="transmembrane region" description="Helical" evidence="9">
    <location>
        <begin position="370"/>
        <end position="389"/>
    </location>
</feature>
<evidence type="ECO:0000256" key="6">
    <source>
        <dbReference type="ARBA" id="ARBA00022847"/>
    </source>
</evidence>
<dbReference type="STRING" id="123214.PERMA_1526"/>
<dbReference type="eggNOG" id="COG0477">
    <property type="taxonomic scope" value="Bacteria"/>
</dbReference>
<feature type="transmembrane region" description="Helical" evidence="9">
    <location>
        <begin position="184"/>
        <end position="203"/>
    </location>
</feature>
<feature type="transmembrane region" description="Helical" evidence="9">
    <location>
        <begin position="395"/>
        <end position="416"/>
    </location>
</feature>
<evidence type="ECO:0000256" key="1">
    <source>
        <dbReference type="ARBA" id="ARBA00004651"/>
    </source>
</evidence>
<dbReference type="Pfam" id="PF00083">
    <property type="entry name" value="Sugar_tr"/>
    <property type="match status" value="1"/>
</dbReference>
<dbReference type="InterPro" id="IPR020846">
    <property type="entry name" value="MFS_dom"/>
</dbReference>
<accession>C0QRJ7</accession>
<dbReference type="InterPro" id="IPR011701">
    <property type="entry name" value="MFS"/>
</dbReference>
<dbReference type="PaxDb" id="123214-PERMA_1526"/>
<evidence type="ECO:0000256" key="2">
    <source>
        <dbReference type="ARBA" id="ARBA00008240"/>
    </source>
</evidence>
<keyword evidence="4" id="KW-1003">Cell membrane</keyword>
<dbReference type="PROSITE" id="PS00217">
    <property type="entry name" value="SUGAR_TRANSPORT_2"/>
    <property type="match status" value="1"/>
</dbReference>
<organism evidence="11 12">
    <name type="scientific">Persephonella marina (strain DSM 14350 / EX-H1)</name>
    <dbReference type="NCBI Taxonomy" id="123214"/>
    <lineage>
        <taxon>Bacteria</taxon>
        <taxon>Pseudomonadati</taxon>
        <taxon>Aquificota</taxon>
        <taxon>Aquificia</taxon>
        <taxon>Aquificales</taxon>
        <taxon>Hydrogenothermaceae</taxon>
        <taxon>Persephonella</taxon>
    </lineage>
</organism>
<keyword evidence="5 9" id="KW-0812">Transmembrane</keyword>
<feature type="transmembrane region" description="Helical" evidence="9">
    <location>
        <begin position="272"/>
        <end position="292"/>
    </location>
</feature>
<evidence type="ECO:0000256" key="5">
    <source>
        <dbReference type="ARBA" id="ARBA00022692"/>
    </source>
</evidence>
<feature type="transmembrane region" description="Helical" evidence="9">
    <location>
        <begin position="21"/>
        <end position="42"/>
    </location>
</feature>
<dbReference type="PANTHER" id="PTHR43528:SF1">
    <property type="entry name" value="ALPHA-KETOGLUTARATE PERMEASE"/>
    <property type="match status" value="1"/>
</dbReference>
<dbReference type="InterPro" id="IPR051084">
    <property type="entry name" value="H+-coupled_symporters"/>
</dbReference>
<dbReference type="Gene3D" id="1.20.1250.20">
    <property type="entry name" value="MFS general substrate transporter like domains"/>
    <property type="match status" value="2"/>
</dbReference>
<proteinExistence type="inferred from homology"/>
<evidence type="ECO:0000259" key="10">
    <source>
        <dbReference type="PROSITE" id="PS50850"/>
    </source>
</evidence>
<feature type="transmembrane region" description="Helical" evidence="9">
    <location>
        <begin position="108"/>
        <end position="128"/>
    </location>
</feature>
<evidence type="ECO:0000313" key="11">
    <source>
        <dbReference type="EMBL" id="ACO03884.1"/>
    </source>
</evidence>
<feature type="transmembrane region" description="Helical" evidence="9">
    <location>
        <begin position="149"/>
        <end position="172"/>
    </location>
</feature>
<gene>
    <name evidence="11" type="ordered locus">PERMA_1526</name>
</gene>
<dbReference type="InterPro" id="IPR036259">
    <property type="entry name" value="MFS_trans_sf"/>
</dbReference>
<dbReference type="PROSITE" id="PS50850">
    <property type="entry name" value="MFS"/>
    <property type="match status" value="1"/>
</dbReference>
<name>C0QRJ7_PERMH</name>
<feature type="transmembrane region" description="Helical" evidence="9">
    <location>
        <begin position="329"/>
        <end position="349"/>
    </location>
</feature>
<evidence type="ECO:0000256" key="8">
    <source>
        <dbReference type="ARBA" id="ARBA00023136"/>
    </source>
</evidence>
<dbReference type="GO" id="GO:0015293">
    <property type="term" value="F:symporter activity"/>
    <property type="evidence" value="ECO:0007669"/>
    <property type="project" value="UniProtKB-KW"/>
</dbReference>
<reference evidence="11 12" key="1">
    <citation type="journal article" date="2009" name="J. Bacteriol.">
        <title>Complete and draft genome sequences of six members of the Aquificales.</title>
        <authorList>
            <person name="Reysenbach A.L."/>
            <person name="Hamamura N."/>
            <person name="Podar M."/>
            <person name="Griffiths E."/>
            <person name="Ferreira S."/>
            <person name="Hochstein R."/>
            <person name="Heidelberg J."/>
            <person name="Johnson J."/>
            <person name="Mead D."/>
            <person name="Pohorille A."/>
            <person name="Sarmiento M."/>
            <person name="Schweighofer K."/>
            <person name="Seshadri R."/>
            <person name="Voytek M.A."/>
        </authorList>
    </citation>
    <scope>NUCLEOTIDE SEQUENCE [LARGE SCALE GENOMIC DNA]</scope>
    <source>
        <strain evidence="12">DSM 14350 / EX-H1</strain>
    </source>
</reference>
<dbReference type="PANTHER" id="PTHR43528">
    <property type="entry name" value="ALPHA-KETOGLUTARATE PERMEASE"/>
    <property type="match status" value="1"/>
</dbReference>